<name>A0A8S5LX42_9CAUD</name>
<reference evidence="1" key="1">
    <citation type="journal article" date="2021" name="Proc. Natl. Acad. Sci. U.S.A.">
        <title>A Catalog of Tens of Thousands of Viruses from Human Metagenomes Reveals Hidden Associations with Chronic Diseases.</title>
        <authorList>
            <person name="Tisza M.J."/>
            <person name="Buck C.B."/>
        </authorList>
    </citation>
    <scope>NUCLEOTIDE SEQUENCE</scope>
    <source>
        <strain evidence="1">CtZgq1</strain>
    </source>
</reference>
<evidence type="ECO:0000313" key="1">
    <source>
        <dbReference type="EMBL" id="DAD74605.1"/>
    </source>
</evidence>
<accession>A0A8S5LX42</accession>
<dbReference type="EMBL" id="BK014762">
    <property type="protein sequence ID" value="DAD74605.1"/>
    <property type="molecule type" value="Genomic_DNA"/>
</dbReference>
<sequence>MATKNPLRKKITTTKSINASVKNSAGEVPVKEFEEKTTTTSNNTITVAVGVTKNMGNYESLRVDVAFTGEFTDREATFEEAKNWVVEKLEETVEEILGEE</sequence>
<proteinExistence type="predicted"/>
<organism evidence="1">
    <name type="scientific">Myoviridae sp. ctZgq1</name>
    <dbReference type="NCBI Taxonomy" id="2826666"/>
    <lineage>
        <taxon>Viruses</taxon>
        <taxon>Duplodnaviria</taxon>
        <taxon>Heunggongvirae</taxon>
        <taxon>Uroviricota</taxon>
        <taxon>Caudoviricetes</taxon>
    </lineage>
</organism>
<protein>
    <submittedName>
        <fullName evidence="1">Uncharacterized protein</fullName>
    </submittedName>
</protein>